<evidence type="ECO:0000313" key="1">
    <source>
        <dbReference type="EMBL" id="CAB4128228.1"/>
    </source>
</evidence>
<accession>A0A6J5L0E4</accession>
<organism evidence="1">
    <name type="scientific">uncultured Caudovirales phage</name>
    <dbReference type="NCBI Taxonomy" id="2100421"/>
    <lineage>
        <taxon>Viruses</taxon>
        <taxon>Duplodnaviria</taxon>
        <taxon>Heunggongvirae</taxon>
        <taxon>Uroviricota</taxon>
        <taxon>Caudoviricetes</taxon>
        <taxon>Peduoviridae</taxon>
        <taxon>Maltschvirus</taxon>
        <taxon>Maltschvirus maltsch</taxon>
    </lineage>
</organism>
<sequence length="237" mass="27228">MAYTTNQLIAGAYYASGVVSREFETVSGAQIGDGLEWLNDIIEEKVVDDGMIPYETTYTFNAVPGQEIYFIPNLIQVDTLVFFLNTVRFSMDFNKRNNYFGSNRVETIKTLPYQWYFERLKGGANLYIYFLPDQAYPMELHGVFRLADVALGQDLDLTFDTFFITYLRYALADRICAEYNYATPPGVTRQLGKYEAWIEKKSRVLDLRIDKISSLKNESTTYSWGYINLGRGFTSAS</sequence>
<evidence type="ECO:0000313" key="2">
    <source>
        <dbReference type="EMBL" id="CAB4134235.1"/>
    </source>
</evidence>
<dbReference type="EMBL" id="LR796232">
    <property type="protein sequence ID" value="CAB4128228.1"/>
    <property type="molecule type" value="Genomic_DNA"/>
</dbReference>
<proteinExistence type="predicted"/>
<reference evidence="1" key="1">
    <citation type="submission" date="2020-04" db="EMBL/GenBank/DDBJ databases">
        <authorList>
            <person name="Chiriac C."/>
            <person name="Salcher M."/>
            <person name="Ghai R."/>
            <person name="Kavagutti S V."/>
        </authorList>
    </citation>
    <scope>NUCLEOTIDE SEQUENCE</scope>
</reference>
<protein>
    <submittedName>
        <fullName evidence="1">Uncharacterized protein</fullName>
    </submittedName>
</protein>
<name>A0A6J5L0E4_9CAUD</name>
<dbReference type="EMBL" id="LR796285">
    <property type="protein sequence ID" value="CAB4134235.1"/>
    <property type="molecule type" value="Genomic_DNA"/>
</dbReference>
<gene>
    <name evidence="1" type="ORF">UFOVP101_23</name>
    <name evidence="2" type="ORF">UFOVP270_33</name>
</gene>